<sequence length="395" mass="42612">MAKKDFSQYSDEELLQIIGQKQPSLIEKAGNVAEKFNNFIEGTRLPAFAGGLLQGVGDIGASLGNVVANPLGYEIPHPNLGQYIDNSLLSRLAFGAGEISSQIPLYSSGAGLIGKTTGIGTKAGLSGKSLQGAISGALLGESDEGDRLLGAATGAALPIAGQAIEKISQLRSKNIASNVINSMKNTEKKYSNQFNHIIQEAENRGYAGNYNPIKFDKELLQKGGNSKLVYALKQYNKKPSLEAAHEVQSDLGKFVYSIGRPADSIERKAKEEAKEISEALRKHIITQLNRSGNPDLALNYINARHGYKSEFVPYLKSKSVQKLLKDELTPRDFAKAIAQEKKFKAKIGRYSHPEIQQRELIRKLATSKAGQYAIGSATGTILGGAGLYGLSKLFK</sequence>
<reference evidence="1" key="1">
    <citation type="submission" date="2014-09" db="EMBL/GenBank/DDBJ databases">
        <authorList>
            <person name="GOMEZ-VALERO Laura"/>
        </authorList>
    </citation>
    <scope>NUCLEOTIDE SEQUENCE</scope>
    <source>
        <strain evidence="1">ATCC33218</strain>
    </source>
</reference>
<proteinExistence type="predicted"/>
<dbReference type="AlphaFoldDB" id="A0A098GES4"/>
<dbReference type="KEGG" id="tmc:LMI_1673"/>
<gene>
    <name evidence="1" type="ORF">LMI_1673</name>
    <name evidence="2" type="ORF">SAMN02982997_02540</name>
</gene>
<keyword evidence="4" id="KW-1185">Reference proteome</keyword>
<name>A0A098GES4_LEGMI</name>
<protein>
    <submittedName>
        <fullName evidence="1">Uncharacterized protein</fullName>
    </submittedName>
</protein>
<dbReference type="PATRIC" id="fig|451.8.peg.1957"/>
<dbReference type="EMBL" id="LN614830">
    <property type="protein sequence ID" value="CEG60969.1"/>
    <property type="molecule type" value="Genomic_DNA"/>
</dbReference>
<accession>A0A098GES4</accession>
<dbReference type="RefSeq" id="WP_045099295.1">
    <property type="nucleotide sequence ID" value="NZ_FMVN01000014.1"/>
</dbReference>
<evidence type="ECO:0000313" key="3">
    <source>
        <dbReference type="Proteomes" id="UP000032414"/>
    </source>
</evidence>
<dbReference type="Proteomes" id="UP000032414">
    <property type="component" value="Chromosome I"/>
</dbReference>
<reference evidence="2 4" key="3">
    <citation type="submission" date="2016-10" db="EMBL/GenBank/DDBJ databases">
        <authorList>
            <person name="Varghese N."/>
            <person name="Submissions S."/>
        </authorList>
    </citation>
    <scope>NUCLEOTIDE SEQUENCE [LARGE SCALE GENOMIC DNA]</scope>
    <source>
        <strain evidence="2 4">ATCC 33218</strain>
    </source>
</reference>
<dbReference type="Proteomes" id="UP000182998">
    <property type="component" value="Unassembled WGS sequence"/>
</dbReference>
<reference evidence="3" key="2">
    <citation type="submission" date="2014-09" db="EMBL/GenBank/DDBJ databases">
        <authorList>
            <person name="Gomez-Valero L."/>
        </authorList>
    </citation>
    <scope>NUCLEOTIDE SEQUENCE [LARGE SCALE GENOMIC DNA]</scope>
    <source>
        <strain evidence="3">ATCC33218</strain>
    </source>
</reference>
<evidence type="ECO:0000313" key="2">
    <source>
        <dbReference type="EMBL" id="SCY69737.1"/>
    </source>
</evidence>
<organism evidence="1 3">
    <name type="scientific">Legionella micdadei</name>
    <name type="common">Tatlockia micdadei</name>
    <dbReference type="NCBI Taxonomy" id="451"/>
    <lineage>
        <taxon>Bacteria</taxon>
        <taxon>Pseudomonadati</taxon>
        <taxon>Pseudomonadota</taxon>
        <taxon>Gammaproteobacteria</taxon>
        <taxon>Legionellales</taxon>
        <taxon>Legionellaceae</taxon>
        <taxon>Legionella</taxon>
    </lineage>
</organism>
<evidence type="ECO:0000313" key="4">
    <source>
        <dbReference type="Proteomes" id="UP000182998"/>
    </source>
</evidence>
<dbReference type="HOGENOM" id="CLU_698149_0_0_6"/>
<evidence type="ECO:0000313" key="1">
    <source>
        <dbReference type="EMBL" id="CEG60969.1"/>
    </source>
</evidence>
<dbReference type="EMBL" id="FMVN01000014">
    <property type="protein sequence ID" value="SCY69737.1"/>
    <property type="molecule type" value="Genomic_DNA"/>
</dbReference>